<reference evidence="1" key="1">
    <citation type="submission" date="2020-08" db="EMBL/GenBank/DDBJ databases">
        <title>Multicomponent nature underlies the extraordinary mechanical properties of spider dragline silk.</title>
        <authorList>
            <person name="Kono N."/>
            <person name="Nakamura H."/>
            <person name="Mori M."/>
            <person name="Yoshida Y."/>
            <person name="Ohtoshi R."/>
            <person name="Malay A.D."/>
            <person name="Moran D.A.P."/>
            <person name="Tomita M."/>
            <person name="Numata K."/>
            <person name="Arakawa K."/>
        </authorList>
    </citation>
    <scope>NUCLEOTIDE SEQUENCE</scope>
</reference>
<proteinExistence type="predicted"/>
<name>A0A8X7CLK6_9ARAC</name>
<evidence type="ECO:0000313" key="2">
    <source>
        <dbReference type="Proteomes" id="UP000886998"/>
    </source>
</evidence>
<evidence type="ECO:0000313" key="1">
    <source>
        <dbReference type="EMBL" id="GFY70160.1"/>
    </source>
</evidence>
<organism evidence="1 2">
    <name type="scientific">Trichonephila inaurata madagascariensis</name>
    <dbReference type="NCBI Taxonomy" id="2747483"/>
    <lineage>
        <taxon>Eukaryota</taxon>
        <taxon>Metazoa</taxon>
        <taxon>Ecdysozoa</taxon>
        <taxon>Arthropoda</taxon>
        <taxon>Chelicerata</taxon>
        <taxon>Arachnida</taxon>
        <taxon>Araneae</taxon>
        <taxon>Araneomorphae</taxon>
        <taxon>Entelegynae</taxon>
        <taxon>Araneoidea</taxon>
        <taxon>Nephilidae</taxon>
        <taxon>Trichonephila</taxon>
        <taxon>Trichonephila inaurata</taxon>
    </lineage>
</organism>
<dbReference type="OrthoDB" id="10055784at2759"/>
<keyword evidence="2" id="KW-1185">Reference proteome</keyword>
<gene>
    <name evidence="1" type="ORF">TNIN_444541</name>
</gene>
<sequence length="153" mass="16955">MKLTCNLSDYEADTFCLNNLPSSSVMVASTEPLVMCAIGTNCRVKRGSPLSYAETIRTLHQSSRDYAFQFLTASRLYFCNFCVDNLLIGAHSVQKATQFVDGLKRILSNGGYTIRKRASNCPLVLENLLEVLKSSVRSVEFSEDLSQKVLGLV</sequence>
<dbReference type="Proteomes" id="UP000886998">
    <property type="component" value="Unassembled WGS sequence"/>
</dbReference>
<accession>A0A8X7CLK6</accession>
<protein>
    <submittedName>
        <fullName evidence="1">Uncharacterized protein</fullName>
    </submittedName>
</protein>
<comment type="caution">
    <text evidence="1">The sequence shown here is derived from an EMBL/GenBank/DDBJ whole genome shotgun (WGS) entry which is preliminary data.</text>
</comment>
<dbReference type="AlphaFoldDB" id="A0A8X7CLK6"/>
<dbReference type="EMBL" id="BMAV01018049">
    <property type="protein sequence ID" value="GFY70160.1"/>
    <property type="molecule type" value="Genomic_DNA"/>
</dbReference>